<keyword evidence="3" id="KW-1185">Reference proteome</keyword>
<reference evidence="2 3" key="1">
    <citation type="submission" date="2011-06" db="EMBL/GenBank/DDBJ databases">
        <title>The draft genome of Thiorhodococcus drewsii AZ1.</title>
        <authorList>
            <consortium name="US DOE Joint Genome Institute (JGI-PGF)"/>
            <person name="Lucas S."/>
            <person name="Han J."/>
            <person name="Lapidus A."/>
            <person name="Cheng J.-F."/>
            <person name="Goodwin L."/>
            <person name="Pitluck S."/>
            <person name="Peters L."/>
            <person name="Land M.L."/>
            <person name="Hauser L."/>
            <person name="Vogl K."/>
            <person name="Liu Z."/>
            <person name="Imhoff J."/>
            <person name="Thiel V."/>
            <person name="Frigaard N.-U."/>
            <person name="Bryant D.A."/>
            <person name="Woyke T.J."/>
        </authorList>
    </citation>
    <scope>NUCLEOTIDE SEQUENCE [LARGE SCALE GENOMIC DNA]</scope>
    <source>
        <strain evidence="2 3">AZ1</strain>
    </source>
</reference>
<organism evidence="2 3">
    <name type="scientific">Thiorhodococcus drewsii AZ1</name>
    <dbReference type="NCBI Taxonomy" id="765913"/>
    <lineage>
        <taxon>Bacteria</taxon>
        <taxon>Pseudomonadati</taxon>
        <taxon>Pseudomonadota</taxon>
        <taxon>Gammaproteobacteria</taxon>
        <taxon>Chromatiales</taxon>
        <taxon>Chromatiaceae</taxon>
        <taxon>Thiorhodococcus</taxon>
    </lineage>
</organism>
<accession>G2E6F5</accession>
<feature type="domain" description="DUF6946" evidence="1">
    <location>
        <begin position="7"/>
        <end position="176"/>
    </location>
</feature>
<dbReference type="eggNOG" id="ENOG5031UCY">
    <property type="taxonomic scope" value="Bacteria"/>
</dbReference>
<dbReference type="STRING" id="765913.ThidrDRAFT_3849"/>
<comment type="caution">
    <text evidence="2">The sequence shown here is derived from an EMBL/GenBank/DDBJ whole genome shotgun (WGS) entry which is preliminary data.</text>
</comment>
<proteinExistence type="predicted"/>
<name>G2E6F5_9GAMM</name>
<evidence type="ECO:0000259" key="1">
    <source>
        <dbReference type="Pfam" id="PF22187"/>
    </source>
</evidence>
<gene>
    <name evidence="2" type="ORF">ThidrDRAFT_3849</name>
</gene>
<dbReference type="AlphaFoldDB" id="G2E6F5"/>
<dbReference type="InterPro" id="IPR054024">
    <property type="entry name" value="DUF6946"/>
</dbReference>
<evidence type="ECO:0000313" key="3">
    <source>
        <dbReference type="Proteomes" id="UP000004200"/>
    </source>
</evidence>
<sequence length="218" mass="24318">MSQIYIPTSSPDQWAQFLAEPVKHWRQGYSARALAYSWQESRGFPSEVGSVLESAFPSIELLLAFPEHKVPLPGGSRPSQNDIWVLARSEGRLISIAVEGKVSEPFGPTVQEWQPDSSPGKAKRLAYLLSLLDLPSVSETTRYQLLHRTASAIIEAHRFNAADAIMLVHSFSQSVKRVVPRLRGLCFAHGRQPGRGQHNFGWHALWRCASLGMGTWQC</sequence>
<dbReference type="EMBL" id="AFWT01000040">
    <property type="protein sequence ID" value="EGV28316.1"/>
    <property type="molecule type" value="Genomic_DNA"/>
</dbReference>
<evidence type="ECO:0000313" key="2">
    <source>
        <dbReference type="EMBL" id="EGV28316.1"/>
    </source>
</evidence>
<protein>
    <recommendedName>
        <fullName evidence="1">DUF6946 domain-containing protein</fullName>
    </recommendedName>
</protein>
<dbReference type="Pfam" id="PF22187">
    <property type="entry name" value="DUF6946"/>
    <property type="match status" value="1"/>
</dbReference>
<dbReference type="Proteomes" id="UP000004200">
    <property type="component" value="Unassembled WGS sequence"/>
</dbReference>